<accession>A0A975NAQ4</accession>
<dbReference type="Pfam" id="PF04909">
    <property type="entry name" value="Amidohydro_2"/>
    <property type="match status" value="1"/>
</dbReference>
<gene>
    <name evidence="2" type="ORF">KMZ29_18025</name>
</gene>
<dbReference type="PANTHER" id="PTHR35563:SF2">
    <property type="entry name" value="BARREL METAL-DEPENDENT HYDROLASE, PUTATIVE (AFU_ORTHOLOGUE AFUA_1G16240)-RELATED"/>
    <property type="match status" value="1"/>
</dbReference>
<dbReference type="PANTHER" id="PTHR35563">
    <property type="entry name" value="BARREL METAL-DEPENDENT HYDROLASE, PUTATIVE (AFU_ORTHOLOGUE AFUA_1G16240)-RELATED"/>
    <property type="match status" value="1"/>
</dbReference>
<dbReference type="Proteomes" id="UP000680839">
    <property type="component" value="Chromosome"/>
</dbReference>
<proteinExistence type="predicted"/>
<dbReference type="EMBL" id="CP076134">
    <property type="protein sequence ID" value="QWG11617.1"/>
    <property type="molecule type" value="Genomic_DNA"/>
</dbReference>
<evidence type="ECO:0000313" key="3">
    <source>
        <dbReference type="Proteomes" id="UP000680839"/>
    </source>
</evidence>
<evidence type="ECO:0000259" key="1">
    <source>
        <dbReference type="Pfam" id="PF04909"/>
    </source>
</evidence>
<dbReference type="InterPro" id="IPR006680">
    <property type="entry name" value="Amidohydro-rel"/>
</dbReference>
<dbReference type="InterPro" id="IPR052358">
    <property type="entry name" value="Aro_Compnd_Degr_Hydrolases"/>
</dbReference>
<dbReference type="SUPFAM" id="SSF51556">
    <property type="entry name" value="Metallo-dependent hydrolases"/>
    <property type="match status" value="1"/>
</dbReference>
<protein>
    <submittedName>
        <fullName evidence="2">Amidohydrolase family protein</fullName>
    </submittedName>
</protein>
<dbReference type="Gene3D" id="3.20.20.140">
    <property type="entry name" value="Metal-dependent hydrolases"/>
    <property type="match status" value="1"/>
</dbReference>
<dbReference type="InterPro" id="IPR032466">
    <property type="entry name" value="Metal_Hydrolase"/>
</dbReference>
<dbReference type="RefSeq" id="WP_215620487.1">
    <property type="nucleotide sequence ID" value="NZ_CP076134.1"/>
</dbReference>
<dbReference type="AlphaFoldDB" id="A0A975NAQ4"/>
<organism evidence="2 3">
    <name type="scientific">Bradyrhizobium sediminis</name>
    <dbReference type="NCBI Taxonomy" id="2840469"/>
    <lineage>
        <taxon>Bacteria</taxon>
        <taxon>Pseudomonadati</taxon>
        <taxon>Pseudomonadota</taxon>
        <taxon>Alphaproteobacteria</taxon>
        <taxon>Hyphomicrobiales</taxon>
        <taxon>Nitrobacteraceae</taxon>
        <taxon>Bradyrhizobium</taxon>
    </lineage>
</organism>
<dbReference type="GO" id="GO:0016787">
    <property type="term" value="F:hydrolase activity"/>
    <property type="evidence" value="ECO:0007669"/>
    <property type="project" value="InterPro"/>
</dbReference>
<feature type="domain" description="Amidohydrolase-related" evidence="1">
    <location>
        <begin position="26"/>
        <end position="295"/>
    </location>
</feature>
<sequence>MTLTIQACLPPRDVSRPKVPPPPDACDTHAHVFGPAARFPYTPDRSYTPPDAPLEKYLGMLDAIGFARGVLVQGSAHGRDNSAMLDALARRPDRLRGVAVADADIAPAELREWNRLGVRGLRFNHFFRDGQLHYRGGVPLSAAQTLAPVMAELGWHLQLWIDVKDLPETVPVLKSLGLPVVIDHMGRTDARAGTGTEGFQSLLRAVADGWCWAKLSGAHRLSRNAPEYPDARPFHEALVSANPERLVWGGDWPHPRVEGEMPDAGHLFELFQAWTPDQATQHRILVANPAKLYGFPN</sequence>
<reference evidence="2" key="1">
    <citation type="submission" date="2021-06" db="EMBL/GenBank/DDBJ databases">
        <title>Bradyrhizobium sp. S2-20-1 Genome sequencing.</title>
        <authorList>
            <person name="Jin L."/>
        </authorList>
    </citation>
    <scope>NUCLEOTIDE SEQUENCE</scope>
    <source>
        <strain evidence="2">S2-20-1</strain>
    </source>
</reference>
<name>A0A975NAQ4_9BRAD</name>
<evidence type="ECO:0000313" key="2">
    <source>
        <dbReference type="EMBL" id="QWG11617.1"/>
    </source>
</evidence>